<evidence type="ECO:0000313" key="2">
    <source>
        <dbReference type="EMBL" id="KAF0929184.1"/>
    </source>
</evidence>
<comment type="caution">
    <text evidence="2">The sequence shown here is derived from an EMBL/GenBank/DDBJ whole genome shotgun (WGS) entry which is preliminary data.</text>
</comment>
<dbReference type="Proteomes" id="UP000479710">
    <property type="component" value="Unassembled WGS sequence"/>
</dbReference>
<gene>
    <name evidence="2" type="ORF">E2562_016422</name>
</gene>
<accession>A0A6G1EX23</accession>
<dbReference type="PANTHER" id="PTHR12161:SF90">
    <property type="entry name" value="OS06G0687000 PROTEIN"/>
    <property type="match status" value="1"/>
</dbReference>
<comment type="similarity">
    <text evidence="1">Belongs to the IST1 family.</text>
</comment>
<organism evidence="2 3">
    <name type="scientific">Oryza meyeriana var. granulata</name>
    <dbReference type="NCBI Taxonomy" id="110450"/>
    <lineage>
        <taxon>Eukaryota</taxon>
        <taxon>Viridiplantae</taxon>
        <taxon>Streptophyta</taxon>
        <taxon>Embryophyta</taxon>
        <taxon>Tracheophyta</taxon>
        <taxon>Spermatophyta</taxon>
        <taxon>Magnoliopsida</taxon>
        <taxon>Liliopsida</taxon>
        <taxon>Poales</taxon>
        <taxon>Poaceae</taxon>
        <taxon>BOP clade</taxon>
        <taxon>Oryzoideae</taxon>
        <taxon>Oryzeae</taxon>
        <taxon>Oryzinae</taxon>
        <taxon>Oryza</taxon>
        <taxon>Oryza meyeriana</taxon>
    </lineage>
</organism>
<dbReference type="GO" id="GO:0015031">
    <property type="term" value="P:protein transport"/>
    <property type="evidence" value="ECO:0007669"/>
    <property type="project" value="InterPro"/>
</dbReference>
<evidence type="ECO:0000256" key="1">
    <source>
        <dbReference type="ARBA" id="ARBA00005536"/>
    </source>
</evidence>
<proteinExistence type="inferred from homology"/>
<dbReference type="EMBL" id="SPHZ02000002">
    <property type="protein sequence ID" value="KAF0929184.1"/>
    <property type="molecule type" value="Genomic_DNA"/>
</dbReference>
<name>A0A6G1EX23_9ORYZ</name>
<dbReference type="Gene3D" id="1.20.1260.60">
    <property type="entry name" value="Vacuolar protein sorting-associated protein Ist1"/>
    <property type="match status" value="1"/>
</dbReference>
<dbReference type="InterPro" id="IPR042277">
    <property type="entry name" value="IST1-like"/>
</dbReference>
<evidence type="ECO:0000313" key="3">
    <source>
        <dbReference type="Proteomes" id="UP000479710"/>
    </source>
</evidence>
<dbReference type="Pfam" id="PF03398">
    <property type="entry name" value="Ist1"/>
    <property type="match status" value="1"/>
</dbReference>
<dbReference type="InterPro" id="IPR005061">
    <property type="entry name" value="Ist1"/>
</dbReference>
<dbReference type="AlphaFoldDB" id="A0A6G1EX23"/>
<reference evidence="2 3" key="1">
    <citation type="submission" date="2019-11" db="EMBL/GenBank/DDBJ databases">
        <title>Whole genome sequence of Oryza granulata.</title>
        <authorList>
            <person name="Li W."/>
        </authorList>
    </citation>
    <scope>NUCLEOTIDE SEQUENCE [LARGE SCALE GENOMIC DNA]</scope>
    <source>
        <strain evidence="3">cv. Menghai</strain>
        <tissue evidence="2">Leaf</tissue>
    </source>
</reference>
<dbReference type="PANTHER" id="PTHR12161">
    <property type="entry name" value="IST1 FAMILY MEMBER"/>
    <property type="match status" value="1"/>
</dbReference>
<protein>
    <submittedName>
        <fullName evidence="2">Uncharacterized protein</fullName>
    </submittedName>
</protein>
<sequence length="64" mass="7245">MKEDIADLLTNGLDTHAFGRTDGQIIEMNHASYYDMIEQFCQYIGKQLNSLQKQSIPIELIAGL</sequence>
<dbReference type="OrthoDB" id="29853at2759"/>
<keyword evidence="3" id="KW-1185">Reference proteome</keyword>